<gene>
    <name evidence="2" type="ORF">SAMN05444158_3963</name>
</gene>
<feature type="transmembrane region" description="Helical" evidence="1">
    <location>
        <begin position="32"/>
        <end position="56"/>
    </location>
</feature>
<evidence type="ECO:0000313" key="2">
    <source>
        <dbReference type="EMBL" id="SDS99302.1"/>
    </source>
</evidence>
<keyword evidence="1" id="KW-0812">Transmembrane</keyword>
<protein>
    <submittedName>
        <fullName evidence="2">Uncharacterized protein</fullName>
    </submittedName>
</protein>
<keyword evidence="1" id="KW-1133">Transmembrane helix</keyword>
<proteinExistence type="predicted"/>
<organism evidence="2 3">
    <name type="scientific">Bradyrhizobium canariense</name>
    <dbReference type="NCBI Taxonomy" id="255045"/>
    <lineage>
        <taxon>Bacteria</taxon>
        <taxon>Pseudomonadati</taxon>
        <taxon>Pseudomonadota</taxon>
        <taxon>Alphaproteobacteria</taxon>
        <taxon>Hyphomicrobiales</taxon>
        <taxon>Nitrobacteraceae</taxon>
        <taxon>Bradyrhizobium</taxon>
    </lineage>
</organism>
<keyword evidence="3" id="KW-1185">Reference proteome</keyword>
<reference evidence="3" key="1">
    <citation type="submission" date="2016-10" db="EMBL/GenBank/DDBJ databases">
        <authorList>
            <person name="Varghese N."/>
            <person name="Submissions S."/>
        </authorList>
    </citation>
    <scope>NUCLEOTIDE SEQUENCE [LARGE SCALE GENOMIC DNA]</scope>
    <source>
        <strain evidence="3">GAS369</strain>
    </source>
</reference>
<sequence>MEQMTALILCFIAGLAVGSLFGARTLLILALAVFVVEVGASVVLLGASSGLIWLLASQVALQLGYLGGMCLRSILERAGIVIIAPQSRQSR</sequence>
<evidence type="ECO:0000313" key="3">
    <source>
        <dbReference type="Proteomes" id="UP000243904"/>
    </source>
</evidence>
<keyword evidence="1" id="KW-0472">Membrane</keyword>
<evidence type="ECO:0000256" key="1">
    <source>
        <dbReference type="SAM" id="Phobius"/>
    </source>
</evidence>
<dbReference type="Proteomes" id="UP000243904">
    <property type="component" value="Chromosome I"/>
</dbReference>
<name>A0A1H1WQK0_9BRAD</name>
<dbReference type="AlphaFoldDB" id="A0A1H1WQK0"/>
<dbReference type="EMBL" id="LT629750">
    <property type="protein sequence ID" value="SDS99302.1"/>
    <property type="molecule type" value="Genomic_DNA"/>
</dbReference>
<accession>A0A1H1WQK0</accession>